<dbReference type="PANTHER" id="PTHR12110:SF41">
    <property type="entry name" value="INOSOSE DEHYDRATASE"/>
    <property type="match status" value="1"/>
</dbReference>
<gene>
    <name evidence="2" type="ORF">SAMN03080602_02925</name>
</gene>
<evidence type="ECO:0000259" key="1">
    <source>
        <dbReference type="Pfam" id="PF01261"/>
    </source>
</evidence>
<dbReference type="InterPro" id="IPR050312">
    <property type="entry name" value="IolE/XylAMocC-like"/>
</dbReference>
<dbReference type="RefSeq" id="WP_085499683.1">
    <property type="nucleotide sequence ID" value="NZ_FXAO01000006.1"/>
</dbReference>
<dbReference type="InterPro" id="IPR013022">
    <property type="entry name" value="Xyl_isomerase-like_TIM-brl"/>
</dbReference>
<dbReference type="EMBL" id="FXAO01000006">
    <property type="protein sequence ID" value="SMG40916.1"/>
    <property type="molecule type" value="Genomic_DNA"/>
</dbReference>
<dbReference type="AlphaFoldDB" id="A0A1X7KHW6"/>
<feature type="domain" description="Xylose isomerase-like TIM barrel" evidence="1">
    <location>
        <begin position="21"/>
        <end position="271"/>
    </location>
</feature>
<dbReference type="Gene3D" id="3.20.20.150">
    <property type="entry name" value="Divalent-metal-dependent TIM barrel enzymes"/>
    <property type="match status" value="1"/>
</dbReference>
<dbReference type="GO" id="GO:0016853">
    <property type="term" value="F:isomerase activity"/>
    <property type="evidence" value="ECO:0007669"/>
    <property type="project" value="UniProtKB-KW"/>
</dbReference>
<evidence type="ECO:0000313" key="2">
    <source>
        <dbReference type="EMBL" id="SMG40916.1"/>
    </source>
</evidence>
<organism evidence="2 3">
    <name type="scientific">Arenibacter troitsensis</name>
    <dbReference type="NCBI Taxonomy" id="188872"/>
    <lineage>
        <taxon>Bacteria</taxon>
        <taxon>Pseudomonadati</taxon>
        <taxon>Bacteroidota</taxon>
        <taxon>Flavobacteriia</taxon>
        <taxon>Flavobacteriales</taxon>
        <taxon>Flavobacteriaceae</taxon>
        <taxon>Arenibacter</taxon>
    </lineage>
</organism>
<reference evidence="3" key="1">
    <citation type="submission" date="2017-04" db="EMBL/GenBank/DDBJ databases">
        <authorList>
            <person name="Varghese N."/>
            <person name="Submissions S."/>
        </authorList>
    </citation>
    <scope>NUCLEOTIDE SEQUENCE [LARGE SCALE GENOMIC DNA]</scope>
    <source>
        <strain evidence="3">DSM 19835</strain>
    </source>
</reference>
<name>A0A1X7KHW6_9FLAO</name>
<keyword evidence="3" id="KW-1185">Reference proteome</keyword>
<keyword evidence="2" id="KW-0413">Isomerase</keyword>
<dbReference type="OrthoDB" id="2565558at2"/>
<sequence length="279" mass="32159">MKIGLGWWGFRELPFEEHLNICNQFGFKILEIGIGDELPSTFSIGLDETVIGKSMSLASRFGIKLPYATVENDFTLTNLEDHNNMIEHVYNAIEQAALFKVSHIRLFVGFMPAEDITNKIYFQVIDAMKRCSQICREYDISISIETHGRIIHKNGIAFHYNTMSTDPKFLERLMRDLPGNVGFNYDPGNIKAVRPADKTYCLDIINERINYCHLKDWKRKQGGWEAVAIGDGDLDYTRIFEKMKFDGIYLIEYEPVQDLKNGISRSLNYLDNIGVNYIM</sequence>
<dbReference type="Proteomes" id="UP000193420">
    <property type="component" value="Unassembled WGS sequence"/>
</dbReference>
<dbReference type="SUPFAM" id="SSF51658">
    <property type="entry name" value="Xylose isomerase-like"/>
    <property type="match status" value="1"/>
</dbReference>
<dbReference type="Pfam" id="PF01261">
    <property type="entry name" value="AP_endonuc_2"/>
    <property type="match status" value="1"/>
</dbReference>
<evidence type="ECO:0000313" key="3">
    <source>
        <dbReference type="Proteomes" id="UP000193420"/>
    </source>
</evidence>
<protein>
    <submittedName>
        <fullName evidence="2">Sugar phosphate isomerase/epimerase</fullName>
    </submittedName>
</protein>
<accession>A0A1X7KHW6</accession>
<proteinExistence type="predicted"/>
<dbReference type="InterPro" id="IPR036237">
    <property type="entry name" value="Xyl_isomerase-like_sf"/>
</dbReference>
<dbReference type="STRING" id="188872.SAMN03080602_02925"/>
<dbReference type="PANTHER" id="PTHR12110">
    <property type="entry name" value="HYDROXYPYRUVATE ISOMERASE"/>
    <property type="match status" value="1"/>
</dbReference>